<sequence length="52" mass="5658">MPFISVFIRKSRDVLNISQFIATSGAHIPIKTSFSVALATDQTSLTFVSSIL</sequence>
<keyword evidence="2" id="KW-1185">Reference proteome</keyword>
<name>A0A564YBY6_HYMDI</name>
<gene>
    <name evidence="1" type="ORF">WMSIL1_LOCUS4270</name>
</gene>
<accession>A0A564YBY6</accession>
<dbReference type="EMBL" id="CABIJS010000122">
    <property type="protein sequence ID" value="VUZ44093.1"/>
    <property type="molecule type" value="Genomic_DNA"/>
</dbReference>
<evidence type="ECO:0000313" key="1">
    <source>
        <dbReference type="EMBL" id="VUZ44093.1"/>
    </source>
</evidence>
<dbReference type="Proteomes" id="UP000321570">
    <property type="component" value="Unassembled WGS sequence"/>
</dbReference>
<dbReference type="AlphaFoldDB" id="A0A564YBY6"/>
<reference evidence="1 2" key="1">
    <citation type="submission" date="2019-07" db="EMBL/GenBank/DDBJ databases">
        <authorList>
            <person name="Jastrzebski P J."/>
            <person name="Paukszto L."/>
            <person name="Jastrzebski P J."/>
        </authorList>
    </citation>
    <scope>NUCLEOTIDE SEQUENCE [LARGE SCALE GENOMIC DNA]</scope>
    <source>
        <strain evidence="1 2">WMS-il1</strain>
    </source>
</reference>
<evidence type="ECO:0000313" key="2">
    <source>
        <dbReference type="Proteomes" id="UP000321570"/>
    </source>
</evidence>
<organism evidence="1 2">
    <name type="scientific">Hymenolepis diminuta</name>
    <name type="common">Rat tapeworm</name>
    <dbReference type="NCBI Taxonomy" id="6216"/>
    <lineage>
        <taxon>Eukaryota</taxon>
        <taxon>Metazoa</taxon>
        <taxon>Spiralia</taxon>
        <taxon>Lophotrochozoa</taxon>
        <taxon>Platyhelminthes</taxon>
        <taxon>Cestoda</taxon>
        <taxon>Eucestoda</taxon>
        <taxon>Cyclophyllidea</taxon>
        <taxon>Hymenolepididae</taxon>
        <taxon>Hymenolepis</taxon>
    </lineage>
</organism>
<proteinExistence type="predicted"/>
<protein>
    <submittedName>
        <fullName evidence="1">Uncharacterized protein</fullName>
    </submittedName>
</protein>